<name>E6PNB4_9ZZZZ</name>
<dbReference type="EMBL" id="CABM01000026">
    <property type="protein sequence ID" value="CBH96416.1"/>
    <property type="molecule type" value="Genomic_DNA"/>
</dbReference>
<gene>
    <name evidence="2" type="ORF">CARN2_1274</name>
</gene>
<comment type="caution">
    <text evidence="2">The sequence shown here is derived from an EMBL/GenBank/DDBJ whole genome shotgun (WGS) entry which is preliminary data.</text>
</comment>
<dbReference type="Gene3D" id="3.30.70.100">
    <property type="match status" value="1"/>
</dbReference>
<evidence type="ECO:0000259" key="1">
    <source>
        <dbReference type="PROSITE" id="PS51725"/>
    </source>
</evidence>
<dbReference type="SUPFAM" id="SSF54909">
    <property type="entry name" value="Dimeric alpha+beta barrel"/>
    <property type="match status" value="1"/>
</dbReference>
<proteinExistence type="predicted"/>
<dbReference type="InterPro" id="IPR007138">
    <property type="entry name" value="ABM_dom"/>
</dbReference>
<dbReference type="Pfam" id="PF03992">
    <property type="entry name" value="ABM"/>
    <property type="match status" value="1"/>
</dbReference>
<sequence>MIHILARIRAALLGLVKHTRQEPGCKLGTLFQREDEPTVFMTVEQWLDQASADAHLRSAHIAAAMVQAGPHLAAAPEIHQYTALA</sequence>
<dbReference type="InterPro" id="IPR011008">
    <property type="entry name" value="Dimeric_a/b-barrel"/>
</dbReference>
<accession>E6PNB4</accession>
<dbReference type="AlphaFoldDB" id="E6PNB4"/>
<organism evidence="2">
    <name type="scientific">mine drainage metagenome</name>
    <dbReference type="NCBI Taxonomy" id="410659"/>
    <lineage>
        <taxon>unclassified sequences</taxon>
        <taxon>metagenomes</taxon>
        <taxon>ecological metagenomes</taxon>
    </lineage>
</organism>
<reference evidence="2" key="1">
    <citation type="submission" date="2009-10" db="EMBL/GenBank/DDBJ databases">
        <title>Diversity of trophic interactions inside an arsenic-rich microbial ecosystem.</title>
        <authorList>
            <person name="Bertin P.N."/>
            <person name="Heinrich-Salmeron A."/>
            <person name="Pelletier E."/>
            <person name="Goulhen-Chollet F."/>
            <person name="Arsene-Ploetze F."/>
            <person name="Gallien S."/>
            <person name="Calteau A."/>
            <person name="Vallenet D."/>
            <person name="Casiot C."/>
            <person name="Chane-Woon-Ming B."/>
            <person name="Giloteaux L."/>
            <person name="Barakat M."/>
            <person name="Bonnefoy V."/>
            <person name="Bruneel O."/>
            <person name="Chandler M."/>
            <person name="Cleiss J."/>
            <person name="Duran R."/>
            <person name="Elbaz-Poulichet F."/>
            <person name="Fonknechten N."/>
            <person name="Lauga B."/>
            <person name="Mornico D."/>
            <person name="Ortet P."/>
            <person name="Schaeffer C."/>
            <person name="Siguier P."/>
            <person name="Alexander Thil Smith A."/>
            <person name="Van Dorsselaer A."/>
            <person name="Weissenbach J."/>
            <person name="Medigue C."/>
            <person name="Le Paslier D."/>
        </authorList>
    </citation>
    <scope>NUCLEOTIDE SEQUENCE</scope>
</reference>
<dbReference type="PROSITE" id="PS51725">
    <property type="entry name" value="ABM"/>
    <property type="match status" value="1"/>
</dbReference>
<evidence type="ECO:0000313" key="2">
    <source>
        <dbReference type="EMBL" id="CBH96416.1"/>
    </source>
</evidence>
<protein>
    <recommendedName>
        <fullName evidence="1">ABM domain-containing protein</fullName>
    </recommendedName>
</protein>
<feature type="domain" description="ABM" evidence="1">
    <location>
        <begin position="1"/>
        <end position="81"/>
    </location>
</feature>